<reference evidence="4 5" key="1">
    <citation type="submission" date="2019-08" db="EMBL/GenBank/DDBJ databases">
        <title>Bradyrhizobium hipponensis sp. nov., a rhizobium isolated from a Lupinus angustifolius root nodule in Tunisia.</title>
        <authorList>
            <person name="Off K."/>
            <person name="Rejili M."/>
            <person name="Mars M."/>
            <person name="Brachmann A."/>
            <person name="Marin M."/>
        </authorList>
    </citation>
    <scope>NUCLEOTIDE SEQUENCE [LARGE SCALE GENOMIC DNA]</scope>
    <source>
        <strain evidence="4 5">CTAW11</strain>
    </source>
</reference>
<dbReference type="SUPFAM" id="SSF53335">
    <property type="entry name" value="S-adenosyl-L-methionine-dependent methyltransferases"/>
    <property type="match status" value="1"/>
</dbReference>
<dbReference type="Proteomes" id="UP000324853">
    <property type="component" value="Unassembled WGS sequence"/>
</dbReference>
<dbReference type="RefSeq" id="WP_148753288.1">
    <property type="nucleotide sequence ID" value="NZ_VSSR01000039.1"/>
</dbReference>
<evidence type="ECO:0000256" key="1">
    <source>
        <dbReference type="ARBA" id="ARBA00022603"/>
    </source>
</evidence>
<dbReference type="InterPro" id="IPR041698">
    <property type="entry name" value="Methyltransf_25"/>
</dbReference>
<gene>
    <name evidence="4" type="ORF">FXB38_23200</name>
</gene>
<keyword evidence="1 4" id="KW-0489">Methyltransferase</keyword>
<sequence length="261" mass="29521">MEQRFTFDQIAEAYRASRPDYPEALVDDVVSYGNLRPGDPVLEVGCGTGQATRSFAKRDFRIVAIDPGPEMVRAARESLAGFGNVELVETTLEAWPQDQGPFRLIIAAQSWHWVSPDLRFVKAAKLLSSDGSLAVFGHVPTGWPIPLLERFKEIYLRHAGRWGPPPEAWYLPSGPFKGWFDESGLFGPVEHRCYPWKWQHTTSSYANFLGTRSDIRMLTQAVREGLLNDVSRAIDRHGGEFEIDYETHLYIARRIGGDKQL</sequence>
<dbReference type="InterPro" id="IPR051052">
    <property type="entry name" value="Diverse_substrate_MTase"/>
</dbReference>
<feature type="domain" description="Methyltransferase" evidence="3">
    <location>
        <begin position="41"/>
        <end position="131"/>
    </location>
</feature>
<dbReference type="PANTHER" id="PTHR44942">
    <property type="entry name" value="METHYLTRANSF_11 DOMAIN-CONTAINING PROTEIN"/>
    <property type="match status" value="1"/>
</dbReference>
<proteinExistence type="predicted"/>
<keyword evidence="5" id="KW-1185">Reference proteome</keyword>
<protein>
    <submittedName>
        <fullName evidence="4">Class I SAM-dependent methyltransferase</fullName>
    </submittedName>
</protein>
<dbReference type="Gene3D" id="3.40.50.150">
    <property type="entry name" value="Vaccinia Virus protein VP39"/>
    <property type="match status" value="1"/>
</dbReference>
<evidence type="ECO:0000313" key="5">
    <source>
        <dbReference type="Proteomes" id="UP000324853"/>
    </source>
</evidence>
<accession>A0A5S4WLD7</accession>
<evidence type="ECO:0000259" key="3">
    <source>
        <dbReference type="Pfam" id="PF13649"/>
    </source>
</evidence>
<comment type="caution">
    <text evidence="4">The sequence shown here is derived from an EMBL/GenBank/DDBJ whole genome shotgun (WGS) entry which is preliminary data.</text>
</comment>
<name>A0A5S4WLD7_9BRAD</name>
<dbReference type="EMBL" id="VSSR01000039">
    <property type="protein sequence ID" value="TYL81187.1"/>
    <property type="molecule type" value="Genomic_DNA"/>
</dbReference>
<evidence type="ECO:0000313" key="4">
    <source>
        <dbReference type="EMBL" id="TYL81187.1"/>
    </source>
</evidence>
<dbReference type="CDD" id="cd02440">
    <property type="entry name" value="AdoMet_MTases"/>
    <property type="match status" value="1"/>
</dbReference>
<dbReference type="OrthoDB" id="5642573at2"/>
<dbReference type="Pfam" id="PF13649">
    <property type="entry name" value="Methyltransf_25"/>
    <property type="match status" value="1"/>
</dbReference>
<dbReference type="GO" id="GO:0008168">
    <property type="term" value="F:methyltransferase activity"/>
    <property type="evidence" value="ECO:0007669"/>
    <property type="project" value="UniProtKB-KW"/>
</dbReference>
<evidence type="ECO:0000256" key="2">
    <source>
        <dbReference type="ARBA" id="ARBA00022679"/>
    </source>
</evidence>
<dbReference type="AlphaFoldDB" id="A0A5S4WLD7"/>
<dbReference type="GO" id="GO:0032259">
    <property type="term" value="P:methylation"/>
    <property type="evidence" value="ECO:0007669"/>
    <property type="project" value="UniProtKB-KW"/>
</dbReference>
<keyword evidence="2 4" id="KW-0808">Transferase</keyword>
<dbReference type="PANTHER" id="PTHR44942:SF4">
    <property type="entry name" value="METHYLTRANSFERASE TYPE 11 DOMAIN-CONTAINING PROTEIN"/>
    <property type="match status" value="1"/>
</dbReference>
<dbReference type="InterPro" id="IPR029063">
    <property type="entry name" value="SAM-dependent_MTases_sf"/>
</dbReference>
<organism evidence="4 5">
    <name type="scientific">Bradyrhizobium cytisi</name>
    <dbReference type="NCBI Taxonomy" id="515489"/>
    <lineage>
        <taxon>Bacteria</taxon>
        <taxon>Pseudomonadati</taxon>
        <taxon>Pseudomonadota</taxon>
        <taxon>Alphaproteobacteria</taxon>
        <taxon>Hyphomicrobiales</taxon>
        <taxon>Nitrobacteraceae</taxon>
        <taxon>Bradyrhizobium</taxon>
    </lineage>
</organism>